<dbReference type="FunFam" id="3.40.50.1100:FF:000007">
    <property type="entry name" value="L-threonine dehydratase catabolic TdcB"/>
    <property type="match status" value="1"/>
</dbReference>
<dbReference type="FunFam" id="3.40.50.1100:FF:000005">
    <property type="entry name" value="Threonine dehydratase catabolic"/>
    <property type="match status" value="1"/>
</dbReference>
<organism evidence="7 8">
    <name type="scientific">Candidatus Korarchaeum cryptofilum</name>
    <dbReference type="NCBI Taxonomy" id="498846"/>
    <lineage>
        <taxon>Archaea</taxon>
        <taxon>Thermoproteota</taxon>
        <taxon>Candidatus Korarchaeia</taxon>
        <taxon>Candidatus Korarchaeales</taxon>
        <taxon>Candidatus Korarchaeaceae</taxon>
        <taxon>Candidatus Korarchaeum</taxon>
    </lineage>
</organism>
<dbReference type="GO" id="GO:0006565">
    <property type="term" value="P:L-serine catabolic process"/>
    <property type="evidence" value="ECO:0007669"/>
    <property type="project" value="TreeGrafter"/>
</dbReference>
<dbReference type="InterPro" id="IPR036052">
    <property type="entry name" value="TrpB-like_PALP_sf"/>
</dbReference>
<comment type="similarity">
    <text evidence="2">Belongs to the serine/threonine dehydratase family.</text>
</comment>
<dbReference type="InterPro" id="IPR005789">
    <property type="entry name" value="Thr_deHydtase_catblc"/>
</dbReference>
<evidence type="ECO:0000256" key="3">
    <source>
        <dbReference type="ARBA" id="ARBA00012096"/>
    </source>
</evidence>
<gene>
    <name evidence="7" type="ORF">D9Q81_07140</name>
</gene>
<dbReference type="GO" id="GO:0004794">
    <property type="term" value="F:threonine deaminase activity"/>
    <property type="evidence" value="ECO:0007669"/>
    <property type="project" value="UniProtKB-EC"/>
</dbReference>
<dbReference type="EC" id="4.3.1.19" evidence="3"/>
<evidence type="ECO:0000256" key="2">
    <source>
        <dbReference type="ARBA" id="ARBA00010869"/>
    </source>
</evidence>
<dbReference type="SUPFAM" id="SSF53686">
    <property type="entry name" value="Tryptophan synthase beta subunit-like PLP-dependent enzymes"/>
    <property type="match status" value="1"/>
</dbReference>
<dbReference type="PROSITE" id="PS51671">
    <property type="entry name" value="ACT"/>
    <property type="match status" value="1"/>
</dbReference>
<evidence type="ECO:0000256" key="5">
    <source>
        <dbReference type="ARBA" id="ARBA00023239"/>
    </source>
</evidence>
<protein>
    <recommendedName>
        <fullName evidence="3">threonine ammonia-lyase</fullName>
        <ecNumber evidence="3">4.3.1.19</ecNumber>
    </recommendedName>
</protein>
<evidence type="ECO:0000259" key="6">
    <source>
        <dbReference type="PROSITE" id="PS51671"/>
    </source>
</evidence>
<comment type="caution">
    <text evidence="7">The sequence shown here is derived from an EMBL/GenBank/DDBJ whole genome shotgun (WGS) entry which is preliminary data.</text>
</comment>
<dbReference type="NCBIfam" id="TIGR01127">
    <property type="entry name" value="ilvA_1Cterm"/>
    <property type="match status" value="1"/>
</dbReference>
<name>A0A429G2P9_9CREN</name>
<dbReference type="InterPro" id="IPR044561">
    <property type="entry name" value="ACT_ThrD-II-like"/>
</dbReference>
<dbReference type="PANTHER" id="PTHR48078:SF6">
    <property type="entry name" value="L-THREONINE DEHYDRATASE CATABOLIC TDCB"/>
    <property type="match status" value="1"/>
</dbReference>
<evidence type="ECO:0000313" key="8">
    <source>
        <dbReference type="Proteomes" id="UP000278149"/>
    </source>
</evidence>
<evidence type="ECO:0000256" key="1">
    <source>
        <dbReference type="ARBA" id="ARBA00001933"/>
    </source>
</evidence>
<feature type="domain" description="ACT" evidence="6">
    <location>
        <begin position="325"/>
        <end position="401"/>
    </location>
</feature>
<accession>A0A429G2P9</accession>
<sequence length="401" mass="43756">MNPEEIFSMIKEASSCLEPVIRKTPVMISDAISGLSRAEVFLKMENFQRTGSFKVRGAYYKMSKMKGVKSVVAASSGNHAQGVSYSASLLGMKAKIVMPKYTPFFKVNAVKGYGGEAILHGETYDDAYLKAMEISKEEGIPFIHPFDDPEIIAGQGTIGLEISDLDFDAVIVPVGGGGLISGIAIAVKRLKPNAKVIGVQPAGAPSSYLSFREGRIVETDRAYSIADGVIVKRPGELTLKIMREFVDDIVLVDDREIARAIFLLLEREKTVVEGAGALPVAALLSGKLRLEGRRVVCVISGGNIDPSMLDRIMNRVLLLEGRQIKVMGVLPERPGQLKRVIDVVAELGFNIVEIEHERLNPLIHPGMTQVTLVLEVPGREYADLLISRLRGMGLEFSQVMF</sequence>
<dbReference type="InterPro" id="IPR002912">
    <property type="entry name" value="ACT_dom"/>
</dbReference>
<dbReference type="Pfam" id="PF00291">
    <property type="entry name" value="PALP"/>
    <property type="match status" value="1"/>
</dbReference>
<dbReference type="GO" id="GO:0009097">
    <property type="term" value="P:isoleucine biosynthetic process"/>
    <property type="evidence" value="ECO:0007669"/>
    <property type="project" value="TreeGrafter"/>
</dbReference>
<reference evidence="7 8" key="1">
    <citation type="submission" date="2018-10" db="EMBL/GenBank/DDBJ databases">
        <title>Co-occurring genomic capacity for anaerobic methane metabolism and dissimilatory sulfite reduction discovered in the Korarchaeota.</title>
        <authorList>
            <person name="Mckay L.J."/>
            <person name="Dlakic M."/>
            <person name="Fields M.W."/>
            <person name="Delmont T.O."/>
            <person name="Eren A.M."/>
            <person name="Jay Z.J."/>
            <person name="Klingelsmith K.B."/>
            <person name="Rusch D.B."/>
            <person name="Inskeep W.P."/>
        </authorList>
    </citation>
    <scope>NUCLEOTIDE SEQUENCE [LARGE SCALE GENOMIC DNA]</scope>
    <source>
        <strain evidence="7 8">WS</strain>
    </source>
</reference>
<dbReference type="Proteomes" id="UP000278149">
    <property type="component" value="Unassembled WGS sequence"/>
</dbReference>
<dbReference type="CDD" id="cd01562">
    <property type="entry name" value="Thr-dehyd"/>
    <property type="match status" value="1"/>
</dbReference>
<dbReference type="RefSeq" id="WP_125742315.1">
    <property type="nucleotide sequence ID" value="NZ_RCOR01000037.1"/>
</dbReference>
<evidence type="ECO:0000313" key="7">
    <source>
        <dbReference type="EMBL" id="RSN68073.1"/>
    </source>
</evidence>
<dbReference type="AlphaFoldDB" id="A0A429G2P9"/>
<dbReference type="GO" id="GO:0006567">
    <property type="term" value="P:L-threonine catabolic process"/>
    <property type="evidence" value="ECO:0007669"/>
    <property type="project" value="InterPro"/>
</dbReference>
<proteinExistence type="inferred from homology"/>
<dbReference type="InterPro" id="IPR050147">
    <property type="entry name" value="Ser/Thr_Dehydratase"/>
</dbReference>
<dbReference type="Gene3D" id="3.40.50.1100">
    <property type="match status" value="2"/>
</dbReference>
<dbReference type="InterPro" id="IPR001926">
    <property type="entry name" value="TrpB-like_PALP"/>
</dbReference>
<dbReference type="EMBL" id="RCOR01000037">
    <property type="protein sequence ID" value="RSN68073.1"/>
    <property type="molecule type" value="Genomic_DNA"/>
</dbReference>
<keyword evidence="4" id="KW-0663">Pyridoxal phosphate</keyword>
<dbReference type="PANTHER" id="PTHR48078">
    <property type="entry name" value="THREONINE DEHYDRATASE, MITOCHONDRIAL-RELATED"/>
    <property type="match status" value="1"/>
</dbReference>
<dbReference type="GO" id="GO:0003941">
    <property type="term" value="F:L-serine ammonia-lyase activity"/>
    <property type="evidence" value="ECO:0007669"/>
    <property type="project" value="TreeGrafter"/>
</dbReference>
<comment type="cofactor">
    <cofactor evidence="1">
        <name>pyridoxal 5'-phosphate</name>
        <dbReference type="ChEBI" id="CHEBI:597326"/>
    </cofactor>
</comment>
<dbReference type="CDD" id="cd04886">
    <property type="entry name" value="ACT_ThrD-II-like"/>
    <property type="match status" value="1"/>
</dbReference>
<keyword evidence="5 7" id="KW-0456">Lyase</keyword>
<evidence type="ECO:0000256" key="4">
    <source>
        <dbReference type="ARBA" id="ARBA00022898"/>
    </source>
</evidence>